<dbReference type="SUPFAM" id="SSF50998">
    <property type="entry name" value="Quinoprotein alcohol dehydrogenase-like"/>
    <property type="match status" value="1"/>
</dbReference>
<dbReference type="RefSeq" id="WP_143744156.1">
    <property type="nucleotide sequence ID" value="NZ_FXBN01000002.1"/>
</dbReference>
<dbReference type="InterPro" id="IPR011047">
    <property type="entry name" value="Quinoprotein_ADH-like_sf"/>
</dbReference>
<evidence type="ECO:0000313" key="2">
    <source>
        <dbReference type="Proteomes" id="UP000193969"/>
    </source>
</evidence>
<accession>A0A1X7NI33</accession>
<dbReference type="AlphaFoldDB" id="A0A1X7NI33"/>
<keyword evidence="2" id="KW-1185">Reference proteome</keyword>
<gene>
    <name evidence="1" type="ORF">SAMN06264941_1111</name>
</gene>
<dbReference type="PANTHER" id="PTHR42754">
    <property type="entry name" value="ENDOGLUCANASE"/>
    <property type="match status" value="1"/>
</dbReference>
<organism evidence="1 2">
    <name type="scientific">Methanohalophilus portucalensis FDF-1</name>
    <dbReference type="NCBI Taxonomy" id="523843"/>
    <lineage>
        <taxon>Archaea</taxon>
        <taxon>Methanobacteriati</taxon>
        <taxon>Methanobacteriota</taxon>
        <taxon>Stenosarchaea group</taxon>
        <taxon>Methanomicrobia</taxon>
        <taxon>Methanosarcinales</taxon>
        <taxon>Methanosarcinaceae</taxon>
        <taxon>Methanohalophilus</taxon>
    </lineage>
</organism>
<dbReference type="InterPro" id="IPR015943">
    <property type="entry name" value="WD40/YVTN_repeat-like_dom_sf"/>
</dbReference>
<name>A0A1X7NI33_9EURY</name>
<evidence type="ECO:0000313" key="1">
    <source>
        <dbReference type="EMBL" id="SMH37039.1"/>
    </source>
</evidence>
<protein>
    <submittedName>
        <fullName evidence="1">Uncharacterized protein</fullName>
    </submittedName>
</protein>
<dbReference type="PANTHER" id="PTHR42754:SF1">
    <property type="entry name" value="LIPOPROTEIN"/>
    <property type="match status" value="1"/>
</dbReference>
<reference evidence="2" key="1">
    <citation type="submission" date="2017-04" db="EMBL/GenBank/DDBJ databases">
        <authorList>
            <person name="Varghese N."/>
            <person name="Submissions S."/>
        </authorList>
    </citation>
    <scope>NUCLEOTIDE SEQUENCE [LARGE SCALE GENOMIC DNA]</scope>
    <source>
        <strain evidence="2">FDF-1</strain>
    </source>
</reference>
<dbReference type="EMBL" id="FXBN01000002">
    <property type="protein sequence ID" value="SMH37039.1"/>
    <property type="molecule type" value="Genomic_DNA"/>
</dbReference>
<proteinExistence type="predicted"/>
<dbReference type="Gene3D" id="2.130.10.10">
    <property type="entry name" value="YVTN repeat-like/Quinoprotein amine dehydrogenase"/>
    <property type="match status" value="1"/>
</dbReference>
<sequence length="457" mass="49429">MIAGDCISIKKIIIVNVLLLALLIGTASASNTGPIEEKWNITFDGQDDDHIASIIKSNSEGYIVSGNMGLDPISSDQDGFLYEIDSEGEILWREKFGGNQRDSLSAVFQADKQNYIAVGNTISFGSPSTRSTWIIKVDNDGNEIWNKTILQDVSTIISSGQKTSDGGFVLAGMRAPLRTAGGNLVGLLIKTDSEGNVEWSKDFGTGQVRTYDCFYSVRQTPEGNYILSGTTQSFSSGNVEDGWLVKVDSNGNELWNKSFGGKEVDFLDSVIVSPDGDYIALGRSKQYGESLFNAWAVRTDKNGNLLWEKRYFDHSDSYFSSIEKSPDENYLVTGSVGKVPNGSVQASFSAKSYEAVLMKIDGDGNSLWSENFDGYQTSSFSSIAVDDDSYVVAGSAKLNDSGNSDGLIVTFNEPAMVKQSASGEDTSESQPNQEKSPLSVTLAAICLAVAFIFAKRP</sequence>
<dbReference type="OrthoDB" id="98274at2157"/>
<dbReference type="Proteomes" id="UP000193969">
    <property type="component" value="Unassembled WGS sequence"/>
</dbReference>